<feature type="active site" evidence="10">
    <location>
        <position position="141"/>
    </location>
</feature>
<dbReference type="InterPro" id="IPR033121">
    <property type="entry name" value="PEPTIDASE_A1"/>
</dbReference>
<dbReference type="PRINTS" id="PR00792">
    <property type="entry name" value="PEPSIN"/>
</dbReference>
<protein>
    <recommendedName>
        <fullName evidence="14">Peptidase A1 domain-containing protein</fullName>
    </recommendedName>
</protein>
<comment type="similarity">
    <text evidence="2">Belongs to the peptidase A1 family.</text>
</comment>
<feature type="active site" evidence="10">
    <location>
        <position position="321"/>
    </location>
</feature>
<dbReference type="InterPro" id="IPR021109">
    <property type="entry name" value="Peptidase_aspartic_dom_sf"/>
</dbReference>
<feature type="signal peptide" evidence="13">
    <location>
        <begin position="1"/>
        <end position="19"/>
    </location>
</feature>
<keyword evidence="3" id="KW-1003">Cell membrane</keyword>
<evidence type="ECO:0000256" key="11">
    <source>
        <dbReference type="PIRSR" id="PIRSR601461-2"/>
    </source>
</evidence>
<proteinExistence type="inferred from homology"/>
<evidence type="ECO:0000256" key="13">
    <source>
        <dbReference type="SAM" id="SignalP"/>
    </source>
</evidence>
<evidence type="ECO:0000256" key="12">
    <source>
        <dbReference type="SAM" id="MobiDB-lite"/>
    </source>
</evidence>
<keyword evidence="13" id="KW-0732">Signal</keyword>
<dbReference type="InterPro" id="IPR034164">
    <property type="entry name" value="Pepsin-like_dom"/>
</dbReference>
<dbReference type="SUPFAM" id="SSF50630">
    <property type="entry name" value="Acid proteases"/>
    <property type="match status" value="1"/>
</dbReference>
<dbReference type="EMBL" id="JAPDFR010000004">
    <property type="protein sequence ID" value="KAK0386918.1"/>
    <property type="molecule type" value="Genomic_DNA"/>
</dbReference>
<feature type="chain" id="PRO_5041350683" description="Peptidase A1 domain-containing protein" evidence="13">
    <location>
        <begin position="20"/>
        <end position="552"/>
    </location>
</feature>
<comment type="caution">
    <text evidence="15">The sequence shown here is derived from an EMBL/GenBank/DDBJ whole genome shotgun (WGS) entry which is preliminary data.</text>
</comment>
<dbReference type="PANTHER" id="PTHR47966">
    <property type="entry name" value="BETA-SITE APP-CLEAVING ENZYME, ISOFORM A-RELATED"/>
    <property type="match status" value="1"/>
</dbReference>
<evidence type="ECO:0000256" key="1">
    <source>
        <dbReference type="ARBA" id="ARBA00004236"/>
    </source>
</evidence>
<name>A0AA39GGH5_SARSR</name>
<sequence length="552" mass="58194">MRSTQLLTQLSLWATTAHAFYPYTPSWMEEEQEARSLQHKQRLGVRDGNGVRMELVQRGGQIRGSPAERAAREASRLTRKYAAESSGTNTLLRRNNGYQIMEAADPGKPMSAGISQDGTDYSYFIKVQLGSKRTEVYMLVDSASGTSWVMGPDCKSTACTLHDSFGAADSDTFEGSSEDFNISYGTGEVSGKLARDTISVAGVSFKFQFGIADEASDDFQHYAFDGILGLSLGKGKTENFLDVMSKDGDLKDNIFSVALNRAADGPNNGEIVFGSIDSERFTGKITYTNIVSGSNVWAIPVDDMAYNGKKAGIGGTKTYIDTGSTFIYGPPDLAKKIHSVIPGATSSDGGLSYKVPCDSNEDLTFTFSGASYKLSPKDWISPPNSNGECTSNIYGHDVAAGALLLGATFVKNVYAVFDKDNGRIGFAPLVEFSEPVVSTTATSIASSTSHGETPATSTGASTGASTGTSTVSSSAAGTTNASTSKITALPDTGATSNKPSLGLTGPEQPSATTTTTQEKPQKEETDSAAIRRLVNGKTCIGAIAATILVLMS</sequence>
<feature type="disulfide bond" evidence="11">
    <location>
        <begin position="154"/>
        <end position="159"/>
    </location>
</feature>
<evidence type="ECO:0000256" key="8">
    <source>
        <dbReference type="ARBA" id="ARBA00023180"/>
    </source>
</evidence>
<dbReference type="Pfam" id="PF00026">
    <property type="entry name" value="Asp"/>
    <property type="match status" value="1"/>
</dbReference>
<reference evidence="15" key="1">
    <citation type="submission" date="2022-10" db="EMBL/GenBank/DDBJ databases">
        <title>Determination and structural analysis of whole genome sequence of Sarocladium strictum F4-1.</title>
        <authorList>
            <person name="Hu L."/>
            <person name="Jiang Y."/>
        </authorList>
    </citation>
    <scope>NUCLEOTIDE SEQUENCE</scope>
    <source>
        <strain evidence="15">F4-1</strain>
    </source>
</reference>
<dbReference type="InterPro" id="IPR001461">
    <property type="entry name" value="Aspartic_peptidase_A1"/>
</dbReference>
<dbReference type="Proteomes" id="UP001175261">
    <property type="component" value="Unassembled WGS sequence"/>
</dbReference>
<evidence type="ECO:0000256" key="5">
    <source>
        <dbReference type="ARBA" id="ARBA00022750"/>
    </source>
</evidence>
<keyword evidence="9" id="KW-0449">Lipoprotein</keyword>
<organism evidence="15 16">
    <name type="scientific">Sarocladium strictum</name>
    <name type="common">Black bundle disease fungus</name>
    <name type="synonym">Acremonium strictum</name>
    <dbReference type="NCBI Taxonomy" id="5046"/>
    <lineage>
        <taxon>Eukaryota</taxon>
        <taxon>Fungi</taxon>
        <taxon>Dikarya</taxon>
        <taxon>Ascomycota</taxon>
        <taxon>Pezizomycotina</taxon>
        <taxon>Sordariomycetes</taxon>
        <taxon>Hypocreomycetidae</taxon>
        <taxon>Hypocreales</taxon>
        <taxon>Sarocladiaceae</taxon>
        <taxon>Sarocladium</taxon>
    </lineage>
</organism>
<dbReference type="GO" id="GO:0004190">
    <property type="term" value="F:aspartic-type endopeptidase activity"/>
    <property type="evidence" value="ECO:0007669"/>
    <property type="project" value="UniProtKB-KW"/>
</dbReference>
<feature type="domain" description="Peptidase A1" evidence="14">
    <location>
        <begin position="123"/>
        <end position="427"/>
    </location>
</feature>
<keyword evidence="16" id="KW-1185">Reference proteome</keyword>
<evidence type="ECO:0000256" key="6">
    <source>
        <dbReference type="ARBA" id="ARBA00022801"/>
    </source>
</evidence>
<feature type="compositionally biased region" description="Low complexity" evidence="12">
    <location>
        <begin position="504"/>
        <end position="518"/>
    </location>
</feature>
<dbReference type="GO" id="GO:0005886">
    <property type="term" value="C:plasma membrane"/>
    <property type="evidence" value="ECO:0007669"/>
    <property type="project" value="UniProtKB-SubCell"/>
</dbReference>
<evidence type="ECO:0000256" key="3">
    <source>
        <dbReference type="ARBA" id="ARBA00022475"/>
    </source>
</evidence>
<evidence type="ECO:0000313" key="15">
    <source>
        <dbReference type="EMBL" id="KAK0386918.1"/>
    </source>
</evidence>
<keyword evidence="11" id="KW-1015">Disulfide bond</keyword>
<evidence type="ECO:0000256" key="4">
    <source>
        <dbReference type="ARBA" id="ARBA00022670"/>
    </source>
</evidence>
<dbReference type="PANTHER" id="PTHR47966:SF75">
    <property type="entry name" value="ENDOPEPTIDASE (CTSD), PUTATIVE (AFU_ORTHOLOGUE AFUA_4G07040)-RELATED"/>
    <property type="match status" value="1"/>
</dbReference>
<feature type="compositionally biased region" description="Low complexity" evidence="12">
    <location>
        <begin position="443"/>
        <end position="484"/>
    </location>
</feature>
<keyword evidence="8" id="KW-0325">Glycoprotein</keyword>
<evidence type="ECO:0000256" key="9">
    <source>
        <dbReference type="ARBA" id="ARBA00023288"/>
    </source>
</evidence>
<keyword evidence="4" id="KW-0645">Protease</keyword>
<accession>A0AA39GGH5</accession>
<evidence type="ECO:0000313" key="16">
    <source>
        <dbReference type="Proteomes" id="UP001175261"/>
    </source>
</evidence>
<dbReference type="PROSITE" id="PS51767">
    <property type="entry name" value="PEPTIDASE_A1"/>
    <property type="match status" value="1"/>
</dbReference>
<evidence type="ECO:0000256" key="10">
    <source>
        <dbReference type="PIRSR" id="PIRSR601461-1"/>
    </source>
</evidence>
<keyword evidence="7" id="KW-0472">Membrane</keyword>
<gene>
    <name evidence="15" type="ORF">NLU13_5231</name>
</gene>
<dbReference type="Gene3D" id="2.40.70.10">
    <property type="entry name" value="Acid Proteases"/>
    <property type="match status" value="2"/>
</dbReference>
<feature type="region of interest" description="Disordered" evidence="12">
    <location>
        <begin position="443"/>
        <end position="528"/>
    </location>
</feature>
<dbReference type="AlphaFoldDB" id="A0AA39GGH5"/>
<evidence type="ECO:0000256" key="7">
    <source>
        <dbReference type="ARBA" id="ARBA00023136"/>
    </source>
</evidence>
<evidence type="ECO:0000256" key="2">
    <source>
        <dbReference type="ARBA" id="ARBA00007447"/>
    </source>
</evidence>
<dbReference type="CDD" id="cd05471">
    <property type="entry name" value="pepsin_like"/>
    <property type="match status" value="1"/>
</dbReference>
<dbReference type="GO" id="GO:0006508">
    <property type="term" value="P:proteolysis"/>
    <property type="evidence" value="ECO:0007669"/>
    <property type="project" value="UniProtKB-KW"/>
</dbReference>
<keyword evidence="5" id="KW-0064">Aspartyl protease</keyword>
<dbReference type="FunFam" id="2.40.70.10:FF:000060">
    <property type="entry name" value="Aspartic-type endopeptidase ctsD"/>
    <property type="match status" value="1"/>
</dbReference>
<keyword evidence="6" id="KW-0378">Hydrolase</keyword>
<comment type="subcellular location">
    <subcellularLocation>
        <location evidence="1">Cell membrane</location>
    </subcellularLocation>
</comment>
<evidence type="ECO:0000259" key="14">
    <source>
        <dbReference type="PROSITE" id="PS51767"/>
    </source>
</evidence>